<feature type="region of interest" description="Disordered" evidence="1">
    <location>
        <begin position="124"/>
        <end position="149"/>
    </location>
</feature>
<dbReference type="AlphaFoldDB" id="A0A7M3MKA4"/>
<accession>A0A7M3MKA4</accession>
<evidence type="ECO:0000313" key="2">
    <source>
        <dbReference type="EMBL" id="TVM19866.1"/>
    </source>
</evidence>
<reference evidence="2 3" key="1">
    <citation type="submission" date="2018-06" db="EMBL/GenBank/DDBJ databases">
        <title>Complete genome of Desulfovibrio indonesiensis P37SLT.</title>
        <authorList>
            <person name="Crispim J.S."/>
            <person name="Vidigal P.M.P."/>
            <person name="Silva L.C.F."/>
            <person name="Laguardia C.N."/>
            <person name="Araujo L.C."/>
            <person name="Dias R.S."/>
            <person name="Sousa M.P."/>
            <person name="Paula S.O."/>
            <person name="Silva C."/>
        </authorList>
    </citation>
    <scope>NUCLEOTIDE SEQUENCE [LARGE SCALE GENOMIC DNA]</scope>
    <source>
        <strain evidence="2 3">P37SLT</strain>
    </source>
</reference>
<feature type="region of interest" description="Disordered" evidence="1">
    <location>
        <begin position="1"/>
        <end position="97"/>
    </location>
</feature>
<gene>
    <name evidence="2" type="ORF">DPQ33_01135</name>
</gene>
<sequence>MLGTPDLSRQPSIGVPPGIKEPAGMDAESPKEPEPQKTPPAAGAPAGAPSVDLDKLRQAIGKRVSSREGELAPNTSPEAPKPGPARTTDTGKEQQHGEYRDMLSNTGYFTSSGPIKSGLTISANKPRQAAKEAPVERTSGGHATESVPEIQDPSAVSLEAPSSAMMRQKLMDKADALADAVISKALEGDVQALTLCIERVLAPAEEYRLHIDLPPLDTQEHILQASEAVIRAVSLGELDPQQARMLHELIEAHWRILEGSELSHRVQQLEQRSGGVGKRQKITLGAFDKPF</sequence>
<evidence type="ECO:0000313" key="3">
    <source>
        <dbReference type="Proteomes" id="UP000448292"/>
    </source>
</evidence>
<proteinExistence type="predicted"/>
<dbReference type="Proteomes" id="UP000448292">
    <property type="component" value="Unassembled WGS sequence"/>
</dbReference>
<dbReference type="EMBL" id="QMIE01000001">
    <property type="protein sequence ID" value="TVM19866.1"/>
    <property type="molecule type" value="Genomic_DNA"/>
</dbReference>
<evidence type="ECO:0000256" key="1">
    <source>
        <dbReference type="SAM" id="MobiDB-lite"/>
    </source>
</evidence>
<keyword evidence="3" id="KW-1185">Reference proteome</keyword>
<feature type="compositionally biased region" description="Low complexity" evidence="1">
    <location>
        <begin position="39"/>
        <end position="49"/>
    </location>
</feature>
<comment type="caution">
    <text evidence="2">The sequence shown here is derived from an EMBL/GenBank/DDBJ whole genome shotgun (WGS) entry which is preliminary data.</text>
</comment>
<organism evidence="2 3">
    <name type="scientific">Oceanidesulfovibrio indonesiensis</name>
    <dbReference type="NCBI Taxonomy" id="54767"/>
    <lineage>
        <taxon>Bacteria</taxon>
        <taxon>Pseudomonadati</taxon>
        <taxon>Thermodesulfobacteriota</taxon>
        <taxon>Desulfovibrionia</taxon>
        <taxon>Desulfovibrionales</taxon>
        <taxon>Desulfovibrionaceae</taxon>
        <taxon>Oceanidesulfovibrio</taxon>
    </lineage>
</organism>
<name>A0A7M3MKA4_9BACT</name>
<protein>
    <submittedName>
        <fullName evidence="2">Uncharacterized protein</fullName>
    </submittedName>
</protein>